<dbReference type="Gene3D" id="2.40.30.170">
    <property type="match status" value="1"/>
</dbReference>
<sequence precursor="true">MRVPLAALVLAIGGGATVMRMAPAAPTVDGSPLWFDTVARGELVREVRGTGTLVPVNTAWIPASTDGRVARILLRPGAQVQPNDVILELQNPALAQEVVDTRLQLAAAEARLRRADADATTALLAQEALVAQTEAQYGEARADAEADEALLGDGLVSELQHRRSSARAKSLALQVAAEQKRLDVGNGMRPSQVAEQQAEVARMRALLALKTEQLQLLAVRAGMAGVLQAVPVEQGSQVTAGTNVARVADPAQLKAQVRVPETQARDVQIGQVARVDTRNGEAEGHVSRVDPAAVSGTVLVDITFTAALPDGARPDLSVDGIVEIERLVNVLYMARPSSGQENGTVSVFSVDGEGMAHRRQVRLGKGSVRHIQVVEGLRQGERVILSDMSAWDQVDRLQIK</sequence>
<reference evidence="4 5" key="1">
    <citation type="journal article" date="2016" name="Genome Announc.">
        <title>First Complete Genome Sequence of a Subdivision 6 Acidobacterium Strain.</title>
        <authorList>
            <person name="Huang S."/>
            <person name="Vieira S."/>
            <person name="Bunk B."/>
            <person name="Riedel T."/>
            <person name="Sproer C."/>
            <person name="Overmann J."/>
        </authorList>
    </citation>
    <scope>NUCLEOTIDE SEQUENCE [LARGE SCALE GENOMIC DNA]</scope>
    <source>
        <strain evidence="5">DSM 100886 HEG_-6_39</strain>
    </source>
</reference>
<dbReference type="Gene3D" id="2.40.420.20">
    <property type="match status" value="1"/>
</dbReference>
<keyword evidence="5" id="KW-1185">Reference proteome</keyword>
<dbReference type="PANTHER" id="PTHR32347:SF23">
    <property type="entry name" value="BLL5650 PROTEIN"/>
    <property type="match status" value="1"/>
</dbReference>
<dbReference type="STRING" id="1855912.LuPra_02237"/>
<dbReference type="Proteomes" id="UP000076079">
    <property type="component" value="Chromosome"/>
</dbReference>
<evidence type="ECO:0000256" key="3">
    <source>
        <dbReference type="SAM" id="SignalP"/>
    </source>
</evidence>
<dbReference type="PATRIC" id="fig|1813736.3.peg.2348"/>
<organism evidence="4 5">
    <name type="scientific">Luteitalea pratensis</name>
    <dbReference type="NCBI Taxonomy" id="1855912"/>
    <lineage>
        <taxon>Bacteria</taxon>
        <taxon>Pseudomonadati</taxon>
        <taxon>Acidobacteriota</taxon>
        <taxon>Vicinamibacteria</taxon>
        <taxon>Vicinamibacterales</taxon>
        <taxon>Vicinamibacteraceae</taxon>
        <taxon>Luteitalea</taxon>
    </lineage>
</organism>
<keyword evidence="3" id="KW-0732">Signal</keyword>
<comment type="subcellular location">
    <subcellularLocation>
        <location evidence="1">Cell envelope</location>
    </subcellularLocation>
</comment>
<feature type="signal peptide" evidence="3">
    <location>
        <begin position="1"/>
        <end position="24"/>
    </location>
</feature>
<dbReference type="AlphaFoldDB" id="A0A143PLR2"/>
<evidence type="ECO:0000313" key="4">
    <source>
        <dbReference type="EMBL" id="AMY09028.1"/>
    </source>
</evidence>
<dbReference type="SUPFAM" id="SSF111369">
    <property type="entry name" value="HlyD-like secretion proteins"/>
    <property type="match status" value="1"/>
</dbReference>
<accession>A0A143PLR2</accession>
<evidence type="ECO:0000256" key="2">
    <source>
        <dbReference type="ARBA" id="ARBA00023054"/>
    </source>
</evidence>
<dbReference type="EMBL" id="CP015136">
    <property type="protein sequence ID" value="AMY09028.1"/>
    <property type="molecule type" value="Genomic_DNA"/>
</dbReference>
<gene>
    <name evidence="4" type="ORF">LuPra_02237</name>
</gene>
<keyword evidence="2" id="KW-0175">Coiled coil</keyword>
<reference evidence="5" key="2">
    <citation type="submission" date="2016-04" db="EMBL/GenBank/DDBJ databases">
        <title>First Complete Genome Sequence of a Subdivision 6 Acidobacterium.</title>
        <authorList>
            <person name="Huang S."/>
            <person name="Vieira S."/>
            <person name="Bunk B."/>
            <person name="Riedel T."/>
            <person name="Sproeer C."/>
            <person name="Overmann J."/>
        </authorList>
    </citation>
    <scope>NUCLEOTIDE SEQUENCE [LARGE SCALE GENOMIC DNA]</scope>
    <source>
        <strain evidence="5">DSM 100886 HEG_-6_39</strain>
    </source>
</reference>
<name>A0A143PLR2_LUTPR</name>
<proteinExistence type="predicted"/>
<feature type="chain" id="PRO_5007511618" evidence="3">
    <location>
        <begin position="25"/>
        <end position="400"/>
    </location>
</feature>
<dbReference type="KEGG" id="abac:LuPra_02237"/>
<dbReference type="InterPro" id="IPR050465">
    <property type="entry name" value="UPF0194_transport"/>
</dbReference>
<evidence type="ECO:0000256" key="1">
    <source>
        <dbReference type="ARBA" id="ARBA00004196"/>
    </source>
</evidence>
<evidence type="ECO:0000313" key="5">
    <source>
        <dbReference type="Proteomes" id="UP000076079"/>
    </source>
</evidence>
<dbReference type="Gene3D" id="1.10.287.470">
    <property type="entry name" value="Helix hairpin bin"/>
    <property type="match status" value="1"/>
</dbReference>
<protein>
    <submittedName>
        <fullName evidence="4">Putative efflux pump membrane fusion protein</fullName>
    </submittedName>
</protein>
<dbReference type="GO" id="GO:0030313">
    <property type="term" value="C:cell envelope"/>
    <property type="evidence" value="ECO:0007669"/>
    <property type="project" value="UniProtKB-SubCell"/>
</dbReference>
<dbReference type="PANTHER" id="PTHR32347">
    <property type="entry name" value="EFFLUX SYSTEM COMPONENT YKNX-RELATED"/>
    <property type="match status" value="1"/>
</dbReference>
<dbReference type="Gene3D" id="2.40.50.100">
    <property type="match status" value="1"/>
</dbReference>